<dbReference type="STRING" id="305507.SAMN04489724_3927"/>
<accession>A0A1I7DDG8</accession>
<keyword evidence="2" id="KW-1185">Reference proteome</keyword>
<evidence type="ECO:0000313" key="2">
    <source>
        <dbReference type="Proteomes" id="UP000199673"/>
    </source>
</evidence>
<name>A0A1I7DDG8_9BACT</name>
<protein>
    <recommendedName>
        <fullName evidence="3">N-acetylglutamate synthase</fullName>
    </recommendedName>
</protein>
<dbReference type="Proteomes" id="UP000199673">
    <property type="component" value="Unassembled WGS sequence"/>
</dbReference>
<dbReference type="EMBL" id="FPBF01000006">
    <property type="protein sequence ID" value="SFU09761.1"/>
    <property type="molecule type" value="Genomic_DNA"/>
</dbReference>
<dbReference type="AlphaFoldDB" id="A0A1I7DDG8"/>
<evidence type="ECO:0000313" key="1">
    <source>
        <dbReference type="EMBL" id="SFU09761.1"/>
    </source>
</evidence>
<dbReference type="RefSeq" id="WP_244545556.1">
    <property type="nucleotide sequence ID" value="NZ_FPBF01000006.1"/>
</dbReference>
<dbReference type="Pfam" id="PF26421">
    <property type="entry name" value="Avidin_like"/>
    <property type="match status" value="1"/>
</dbReference>
<gene>
    <name evidence="1" type="ORF">SAMN04489724_3927</name>
</gene>
<reference evidence="2" key="1">
    <citation type="submission" date="2016-10" db="EMBL/GenBank/DDBJ databases">
        <authorList>
            <person name="Varghese N."/>
            <person name="Submissions S."/>
        </authorList>
    </citation>
    <scope>NUCLEOTIDE SEQUENCE [LARGE SCALE GENOMIC DNA]</scope>
    <source>
        <strain evidence="2">DSM 23445</strain>
    </source>
</reference>
<sequence length="120" mass="13517">MDKHNGQAVINYNNRKFHAVQNTENGETSSETIFHYHQEGNILTAGYAGGKILKGHLIGLVDESGNINMRYHQVNNKGELMTGICHSKPEILENGKIRLHETWEWTSGDRSKGESVIEEI</sequence>
<dbReference type="InterPro" id="IPR058595">
    <property type="entry name" value="Avidin-like"/>
</dbReference>
<organism evidence="1 2">
    <name type="scientific">Algoriphagus locisalis</name>
    <dbReference type="NCBI Taxonomy" id="305507"/>
    <lineage>
        <taxon>Bacteria</taxon>
        <taxon>Pseudomonadati</taxon>
        <taxon>Bacteroidota</taxon>
        <taxon>Cytophagia</taxon>
        <taxon>Cytophagales</taxon>
        <taxon>Cyclobacteriaceae</taxon>
        <taxon>Algoriphagus</taxon>
    </lineage>
</organism>
<evidence type="ECO:0008006" key="3">
    <source>
        <dbReference type="Google" id="ProtNLM"/>
    </source>
</evidence>
<proteinExistence type="predicted"/>